<keyword evidence="3 4" id="KW-0732">Signal</keyword>
<dbReference type="PANTHER" id="PTHR46847">
    <property type="entry name" value="D-ALLOSE-BINDING PERIPLASMIC PROTEIN-RELATED"/>
    <property type="match status" value="1"/>
</dbReference>
<evidence type="ECO:0000313" key="6">
    <source>
        <dbReference type="EMBL" id="RBP61343.1"/>
    </source>
</evidence>
<evidence type="ECO:0000256" key="1">
    <source>
        <dbReference type="ARBA" id="ARBA00004196"/>
    </source>
</evidence>
<evidence type="ECO:0000259" key="5">
    <source>
        <dbReference type="Pfam" id="PF13407"/>
    </source>
</evidence>
<organism evidence="6 7">
    <name type="scientific">Alkalibaculum bacchi</name>
    <dbReference type="NCBI Taxonomy" id="645887"/>
    <lineage>
        <taxon>Bacteria</taxon>
        <taxon>Bacillati</taxon>
        <taxon>Bacillota</taxon>
        <taxon>Clostridia</taxon>
        <taxon>Eubacteriales</taxon>
        <taxon>Eubacteriaceae</taxon>
        <taxon>Alkalibaculum</taxon>
    </lineage>
</organism>
<accession>A0A366I401</accession>
<gene>
    <name evidence="6" type="ORF">DES36_11425</name>
</gene>
<comment type="caution">
    <text evidence="6">The sequence shown here is derived from an EMBL/GenBank/DDBJ whole genome shotgun (WGS) entry which is preliminary data.</text>
</comment>
<feature type="signal peptide" evidence="4">
    <location>
        <begin position="1"/>
        <end position="26"/>
    </location>
</feature>
<feature type="domain" description="Periplasmic binding protein" evidence="5">
    <location>
        <begin position="42"/>
        <end position="304"/>
    </location>
</feature>
<dbReference type="InterPro" id="IPR025997">
    <property type="entry name" value="SBP_2_dom"/>
</dbReference>
<comment type="subcellular location">
    <subcellularLocation>
        <location evidence="1">Cell envelope</location>
    </subcellularLocation>
</comment>
<dbReference type="SUPFAM" id="SSF53822">
    <property type="entry name" value="Periplasmic binding protein-like I"/>
    <property type="match status" value="1"/>
</dbReference>
<name>A0A366I401_9FIRM</name>
<proteinExistence type="inferred from homology"/>
<dbReference type="PROSITE" id="PS51257">
    <property type="entry name" value="PROKAR_LIPOPROTEIN"/>
    <property type="match status" value="1"/>
</dbReference>
<evidence type="ECO:0000256" key="2">
    <source>
        <dbReference type="ARBA" id="ARBA00007639"/>
    </source>
</evidence>
<dbReference type="GO" id="GO:0030313">
    <property type="term" value="C:cell envelope"/>
    <property type="evidence" value="ECO:0007669"/>
    <property type="project" value="UniProtKB-SubCell"/>
</dbReference>
<dbReference type="OrthoDB" id="1770017at2"/>
<dbReference type="EMBL" id="QNRX01000014">
    <property type="protein sequence ID" value="RBP61343.1"/>
    <property type="molecule type" value="Genomic_DNA"/>
</dbReference>
<keyword evidence="7" id="KW-1185">Reference proteome</keyword>
<dbReference type="GO" id="GO:0030246">
    <property type="term" value="F:carbohydrate binding"/>
    <property type="evidence" value="ECO:0007669"/>
    <property type="project" value="UniProtKB-ARBA"/>
</dbReference>
<dbReference type="Gene3D" id="3.40.50.2300">
    <property type="match status" value="2"/>
</dbReference>
<dbReference type="AlphaFoldDB" id="A0A366I401"/>
<dbReference type="InterPro" id="IPR028082">
    <property type="entry name" value="Peripla_BP_I"/>
</dbReference>
<dbReference type="CDD" id="cd06320">
    <property type="entry name" value="PBP1_allose_binding"/>
    <property type="match status" value="1"/>
</dbReference>
<protein>
    <submittedName>
        <fullName evidence="6">Allose-binding protein</fullName>
    </submittedName>
</protein>
<sequence length="325" mass="34158">MKKKTSTKLTILVLALMLMISFTACSKDAETATTEPEEQAEIAIILKTLSNDFWAQMKDGIEAEAEKLGIKVDVYAAQSEDDLQGQLDLFETAISKKYKAIGIAPLSPANLNTAIVKANEAGIYVGNIDEQVDIDQLQGLGGSLLFFVTTDNVAVGEKGAGYIIEQNSDGGKVAIIEGKAGNATGNDRKVGATKAFEGAEGFEVVASQPADWDRTKALDVAANLISKYPDLVGIYCANDTMALGAQQAVVNANKKDQIIVVGTDGASEAVDAVKAGNLAATVAQDSAEVGAEALRQLVQALKDKPAIDPQVIPEKTPVDSNLITK</sequence>
<dbReference type="NCBIfam" id="NF007254">
    <property type="entry name" value="PRK09701.1"/>
    <property type="match status" value="1"/>
</dbReference>
<dbReference type="Pfam" id="PF13407">
    <property type="entry name" value="Peripla_BP_4"/>
    <property type="match status" value="1"/>
</dbReference>
<dbReference type="RefSeq" id="WP_113921171.1">
    <property type="nucleotide sequence ID" value="NZ_QNRX01000014.1"/>
</dbReference>
<dbReference type="PANTHER" id="PTHR46847:SF1">
    <property type="entry name" value="D-ALLOSE-BINDING PERIPLASMIC PROTEIN-RELATED"/>
    <property type="match status" value="1"/>
</dbReference>
<evidence type="ECO:0000256" key="4">
    <source>
        <dbReference type="SAM" id="SignalP"/>
    </source>
</evidence>
<reference evidence="6 7" key="1">
    <citation type="submission" date="2018-06" db="EMBL/GenBank/DDBJ databases">
        <title>Genomic Encyclopedia of Type Strains, Phase IV (KMG-IV): sequencing the most valuable type-strain genomes for metagenomic binning, comparative biology and taxonomic classification.</title>
        <authorList>
            <person name="Goeker M."/>
        </authorList>
    </citation>
    <scope>NUCLEOTIDE SEQUENCE [LARGE SCALE GENOMIC DNA]</scope>
    <source>
        <strain evidence="6 7">DSM 22112</strain>
    </source>
</reference>
<feature type="chain" id="PRO_5039046727" evidence="4">
    <location>
        <begin position="27"/>
        <end position="325"/>
    </location>
</feature>
<evidence type="ECO:0000256" key="3">
    <source>
        <dbReference type="ARBA" id="ARBA00022729"/>
    </source>
</evidence>
<comment type="similarity">
    <text evidence="2">Belongs to the bacterial solute-binding protein 2 family.</text>
</comment>
<dbReference type="Proteomes" id="UP000253490">
    <property type="component" value="Unassembled WGS sequence"/>
</dbReference>
<evidence type="ECO:0000313" key="7">
    <source>
        <dbReference type="Proteomes" id="UP000253490"/>
    </source>
</evidence>